<reference evidence="3 4" key="1">
    <citation type="submission" date="2018-05" db="EMBL/GenBank/DDBJ databases">
        <title>Draft genome of Methanospirillum stamsii Pt1.</title>
        <authorList>
            <person name="Dueholm M.S."/>
            <person name="Nielsen P.H."/>
            <person name="Bakmann L.F."/>
            <person name="Otzen D.E."/>
        </authorList>
    </citation>
    <scope>NUCLEOTIDE SEQUENCE [LARGE SCALE GENOMIC DNA]</scope>
    <source>
        <strain evidence="3 4">Pt1</strain>
    </source>
</reference>
<sequence>MNSKEFLLFIIFFIASISCLILFSTNNLEFSKSNPGWNGTSQFFSDTDRHTTVEIYNLSQLTNAENVTLLIIAPDNEFFPNQTVLYRDFLLRGNTIILADDFGTGNSLLKGIGSHISLLRGILTSVDRAYNDGYTVVTYPASEHPLLSGVDSLVLERSSTLLGGEPLITSSLFSWVDRDEDKEITKKELLGKYTVMSGEKIGNGEIIVLSDPSIFINSMRNLENKYSNPIFIKNIIQLHPLLYIDQVNSRTSNAQSTNQVIEFIKSQKIFKIMIIGLMLVLIGLFFMRKKPE</sequence>
<dbReference type="RefSeq" id="WP_109941655.1">
    <property type="nucleotide sequence ID" value="NZ_CP176366.1"/>
</dbReference>
<dbReference type="PROSITE" id="PS00018">
    <property type="entry name" value="EF_HAND_1"/>
    <property type="match status" value="1"/>
</dbReference>
<dbReference type="GeneID" id="97610995"/>
<evidence type="ECO:0000259" key="2">
    <source>
        <dbReference type="Pfam" id="PF14258"/>
    </source>
</evidence>
<keyword evidence="1" id="KW-0472">Membrane</keyword>
<dbReference type="OrthoDB" id="372296at2157"/>
<accession>A0A2V2MWJ4</accession>
<keyword evidence="1" id="KW-0812">Transmembrane</keyword>
<evidence type="ECO:0000313" key="4">
    <source>
        <dbReference type="Proteomes" id="UP000245934"/>
    </source>
</evidence>
<dbReference type="PROSITE" id="PS51257">
    <property type="entry name" value="PROKAR_LIPOPROTEIN"/>
    <property type="match status" value="1"/>
</dbReference>
<dbReference type="Proteomes" id="UP000245934">
    <property type="component" value="Unassembled WGS sequence"/>
</dbReference>
<dbReference type="AlphaFoldDB" id="A0A2V2MWJ4"/>
<name>A0A2V2MWJ4_9EURY</name>
<feature type="domain" description="DUF4350" evidence="2">
    <location>
        <begin position="33"/>
        <end position="219"/>
    </location>
</feature>
<gene>
    <name evidence="3" type="ORF">DLD82_13495</name>
</gene>
<organism evidence="3 4">
    <name type="scientific">Methanospirillum stamsii</name>
    <dbReference type="NCBI Taxonomy" id="1277351"/>
    <lineage>
        <taxon>Archaea</taxon>
        <taxon>Methanobacteriati</taxon>
        <taxon>Methanobacteriota</taxon>
        <taxon>Stenosarchaea group</taxon>
        <taxon>Methanomicrobia</taxon>
        <taxon>Methanomicrobiales</taxon>
        <taxon>Methanospirillaceae</taxon>
        <taxon>Methanospirillum</taxon>
    </lineage>
</organism>
<feature type="transmembrane region" description="Helical" evidence="1">
    <location>
        <begin position="6"/>
        <end position="23"/>
    </location>
</feature>
<keyword evidence="1" id="KW-1133">Transmembrane helix</keyword>
<comment type="caution">
    <text evidence="3">The sequence shown here is derived from an EMBL/GenBank/DDBJ whole genome shotgun (WGS) entry which is preliminary data.</text>
</comment>
<protein>
    <recommendedName>
        <fullName evidence="2">DUF4350 domain-containing protein</fullName>
    </recommendedName>
</protein>
<dbReference type="InterPro" id="IPR018247">
    <property type="entry name" value="EF_Hand_1_Ca_BS"/>
</dbReference>
<evidence type="ECO:0000256" key="1">
    <source>
        <dbReference type="SAM" id="Phobius"/>
    </source>
</evidence>
<proteinExistence type="predicted"/>
<feature type="transmembrane region" description="Helical" evidence="1">
    <location>
        <begin position="269"/>
        <end position="287"/>
    </location>
</feature>
<evidence type="ECO:0000313" key="3">
    <source>
        <dbReference type="EMBL" id="PWR71759.1"/>
    </source>
</evidence>
<dbReference type="Pfam" id="PF14258">
    <property type="entry name" value="DUF4350"/>
    <property type="match status" value="1"/>
</dbReference>
<dbReference type="InterPro" id="IPR025646">
    <property type="entry name" value="DUF4350"/>
</dbReference>
<dbReference type="EMBL" id="QGMZ01000030">
    <property type="protein sequence ID" value="PWR71759.1"/>
    <property type="molecule type" value="Genomic_DNA"/>
</dbReference>
<keyword evidence="4" id="KW-1185">Reference proteome</keyword>